<feature type="region of interest" description="Disordered" evidence="3">
    <location>
        <begin position="103"/>
        <end position="127"/>
    </location>
</feature>
<reference evidence="4" key="1">
    <citation type="submission" date="2021-01" db="EMBL/GenBank/DDBJ databases">
        <authorList>
            <person name="Corre E."/>
            <person name="Pelletier E."/>
            <person name="Niang G."/>
            <person name="Scheremetjew M."/>
            <person name="Finn R."/>
            <person name="Kale V."/>
            <person name="Holt S."/>
            <person name="Cochrane G."/>
            <person name="Meng A."/>
            <person name="Brown T."/>
            <person name="Cohen L."/>
        </authorList>
    </citation>
    <scope>NUCLEOTIDE SEQUENCE</scope>
    <source>
        <strain evidence="4">NIES-2562</strain>
    </source>
</reference>
<protein>
    <recommendedName>
        <fullName evidence="2">Protein FAM221A</fullName>
    </recommendedName>
</protein>
<dbReference type="EMBL" id="HBIB01035632">
    <property type="protein sequence ID" value="CAE0260791.1"/>
    <property type="molecule type" value="Transcribed_RNA"/>
</dbReference>
<dbReference type="PANTHER" id="PTHR31214:SF2">
    <property type="entry name" value="PROTEIN FAM221A"/>
    <property type="match status" value="1"/>
</dbReference>
<dbReference type="InterPro" id="IPR026755">
    <property type="entry name" value="Fam221a/b"/>
</dbReference>
<dbReference type="PANTHER" id="PTHR31214">
    <property type="entry name" value="PROTEIN FAM221A-RELATED"/>
    <property type="match status" value="1"/>
</dbReference>
<evidence type="ECO:0000256" key="3">
    <source>
        <dbReference type="SAM" id="MobiDB-lite"/>
    </source>
</evidence>
<gene>
    <name evidence="4" type="ORF">PBIL07802_LOCUS23080</name>
</gene>
<sequence length="127" mass="14553">MCGHRLKEHNGKTLKCAAKKAGKPCECKKFFYILAQGAWILRCRCKHKHIEHEPNPPYKCAKPNCKGCDKGFDSPFVCNCDHGWVSHEQRVLAKNEAEDFSELLPANVKRGQEKEPPRFEELKDGEE</sequence>
<organism evidence="4">
    <name type="scientific">Palpitomonas bilix</name>
    <dbReference type="NCBI Taxonomy" id="652834"/>
    <lineage>
        <taxon>Eukaryota</taxon>
        <taxon>Eukaryota incertae sedis</taxon>
    </lineage>
</organism>
<dbReference type="Pfam" id="PF14753">
    <property type="entry name" value="FAM221"/>
    <property type="match status" value="1"/>
</dbReference>
<name>A0A7S3DM51_9EUKA</name>
<proteinExistence type="inferred from homology"/>
<evidence type="ECO:0000256" key="1">
    <source>
        <dbReference type="ARBA" id="ARBA00011026"/>
    </source>
</evidence>
<comment type="similarity">
    <text evidence="1">Belongs to the FAM221 family.</text>
</comment>
<evidence type="ECO:0000256" key="2">
    <source>
        <dbReference type="ARBA" id="ARBA00039630"/>
    </source>
</evidence>
<dbReference type="AlphaFoldDB" id="A0A7S3DM51"/>
<evidence type="ECO:0000313" key="4">
    <source>
        <dbReference type="EMBL" id="CAE0260791.1"/>
    </source>
</evidence>
<feature type="compositionally biased region" description="Basic and acidic residues" evidence="3">
    <location>
        <begin position="110"/>
        <end position="127"/>
    </location>
</feature>
<accession>A0A7S3DM51</accession>